<keyword evidence="1" id="KW-0732">Signal</keyword>
<dbReference type="RefSeq" id="WP_106087671.1">
    <property type="nucleotide sequence ID" value="NZ_PVNL01000014.1"/>
</dbReference>
<sequence length="225" mass="22972">MTSQHLTLVLLAGLLGGLFACDDGGQDGGKDGGTCEEPLSLDPDFSITFEIPSGNPEYTGDCTLLSAGAAEGSVTLELECDGAPAQVTVPGDAAPPGLEVGETLSMEHVLPSEVDLTSATSVTLSDDQGLVLAAFKRVYDRFGAGPLEFDFHTDCAEVHDYSAADATVTSAAGFIRVTGDDDLDLAAGETGMVGAAGLDFEVYVNAATAHNCCHGDVIGAVAVRR</sequence>
<feature type="signal peptide" evidence="1">
    <location>
        <begin position="1"/>
        <end position="20"/>
    </location>
</feature>
<accession>A0A2S9YX45</accession>
<dbReference type="Proteomes" id="UP000238823">
    <property type="component" value="Unassembled WGS sequence"/>
</dbReference>
<dbReference type="EMBL" id="PVNL01000014">
    <property type="protein sequence ID" value="PRQ09668.1"/>
    <property type="molecule type" value="Genomic_DNA"/>
</dbReference>
<evidence type="ECO:0000256" key="1">
    <source>
        <dbReference type="SAM" id="SignalP"/>
    </source>
</evidence>
<name>A0A2S9YX45_9BACT</name>
<evidence type="ECO:0000313" key="3">
    <source>
        <dbReference type="Proteomes" id="UP000238823"/>
    </source>
</evidence>
<gene>
    <name evidence="2" type="ORF">ENSA7_05840</name>
</gene>
<organism evidence="2 3">
    <name type="scientific">Enhygromyxa salina</name>
    <dbReference type="NCBI Taxonomy" id="215803"/>
    <lineage>
        <taxon>Bacteria</taxon>
        <taxon>Pseudomonadati</taxon>
        <taxon>Myxococcota</taxon>
        <taxon>Polyangia</taxon>
        <taxon>Nannocystales</taxon>
        <taxon>Nannocystaceae</taxon>
        <taxon>Enhygromyxa</taxon>
    </lineage>
</organism>
<evidence type="ECO:0008006" key="4">
    <source>
        <dbReference type="Google" id="ProtNLM"/>
    </source>
</evidence>
<evidence type="ECO:0000313" key="2">
    <source>
        <dbReference type="EMBL" id="PRQ09668.1"/>
    </source>
</evidence>
<feature type="chain" id="PRO_5015742126" description="Lipoprotein" evidence="1">
    <location>
        <begin position="21"/>
        <end position="225"/>
    </location>
</feature>
<dbReference type="AlphaFoldDB" id="A0A2S9YX45"/>
<comment type="caution">
    <text evidence="2">The sequence shown here is derived from an EMBL/GenBank/DDBJ whole genome shotgun (WGS) entry which is preliminary data.</text>
</comment>
<proteinExistence type="predicted"/>
<protein>
    <recommendedName>
        <fullName evidence="4">Lipoprotein</fullName>
    </recommendedName>
</protein>
<reference evidence="2 3" key="1">
    <citation type="submission" date="2018-03" db="EMBL/GenBank/DDBJ databases">
        <title>Draft Genome Sequences of the Obligatory Marine Myxobacteria Enhygromyxa salina SWB007.</title>
        <authorList>
            <person name="Poehlein A."/>
            <person name="Moghaddam J.A."/>
            <person name="Harms H."/>
            <person name="Alanjari M."/>
            <person name="Koenig G.M."/>
            <person name="Daniel R."/>
            <person name="Schaeberle T.F."/>
        </authorList>
    </citation>
    <scope>NUCLEOTIDE SEQUENCE [LARGE SCALE GENOMIC DNA]</scope>
    <source>
        <strain evidence="2 3">SWB007</strain>
    </source>
</reference>